<name>A0A2S4W9B8_9BASI</name>
<feature type="non-terminal residue" evidence="2">
    <location>
        <position position="1"/>
    </location>
</feature>
<reference evidence="2 3" key="1">
    <citation type="submission" date="2017-12" db="EMBL/GenBank/DDBJ databases">
        <title>Gene loss provides genomic basis for host adaptation in cereal stripe rust fungi.</title>
        <authorList>
            <person name="Xia C."/>
        </authorList>
    </citation>
    <scope>NUCLEOTIDE SEQUENCE [LARGE SCALE GENOMIC DNA]</scope>
    <source>
        <strain evidence="2 3">93TX-2</strain>
    </source>
</reference>
<sequence>NQGDWARFFPIIALLQSTSDHSSKGGPPISFAGFAVEDAKILLELDFKAPPTSQCFAITWDTPKKKTCKTSSHQNERNAKSPRISIPNPRYSLSECSLSEFALSY</sequence>
<evidence type="ECO:0000313" key="3">
    <source>
        <dbReference type="Proteomes" id="UP000238274"/>
    </source>
</evidence>
<reference evidence="3" key="3">
    <citation type="journal article" date="2018" name="Mol. Plant Microbe Interact.">
        <title>Genome sequence resources for the wheat stripe rust pathogen (Puccinia striiformis f. sp. tritici) and the barley stripe rust pathogen (Puccinia striiformis f. sp. hordei).</title>
        <authorList>
            <person name="Xia C."/>
            <person name="Wang M."/>
            <person name="Yin C."/>
            <person name="Cornejo O.E."/>
            <person name="Hulbert S.H."/>
            <person name="Chen X."/>
        </authorList>
    </citation>
    <scope>NUCLEOTIDE SEQUENCE [LARGE SCALE GENOMIC DNA]</scope>
    <source>
        <strain evidence="3">93TX-2</strain>
    </source>
</reference>
<dbReference type="Proteomes" id="UP000238274">
    <property type="component" value="Unassembled WGS sequence"/>
</dbReference>
<protein>
    <submittedName>
        <fullName evidence="2">Uncharacterized protein</fullName>
    </submittedName>
</protein>
<evidence type="ECO:0000256" key="1">
    <source>
        <dbReference type="SAM" id="MobiDB-lite"/>
    </source>
</evidence>
<comment type="caution">
    <text evidence="2">The sequence shown here is derived from an EMBL/GenBank/DDBJ whole genome shotgun (WGS) entry which is preliminary data.</text>
</comment>
<gene>
    <name evidence="2" type="ORF">PSHT_05924</name>
</gene>
<feature type="region of interest" description="Disordered" evidence="1">
    <location>
        <begin position="66"/>
        <end position="86"/>
    </location>
</feature>
<evidence type="ECO:0000313" key="2">
    <source>
        <dbReference type="EMBL" id="POW18365.1"/>
    </source>
</evidence>
<reference evidence="3" key="2">
    <citation type="journal article" date="2018" name="BMC Genomics">
        <title>Genomic insights into host adaptation between the wheat stripe rust pathogen (Puccinia striiformis f. sp. tritici) and the barley stripe rust pathogen (Puccinia striiformis f. sp. hordei).</title>
        <authorList>
            <person name="Xia C."/>
            <person name="Wang M."/>
            <person name="Yin C."/>
            <person name="Cornejo O.E."/>
            <person name="Hulbert S.H."/>
            <person name="Chen X."/>
        </authorList>
    </citation>
    <scope>NUCLEOTIDE SEQUENCE [LARGE SCALE GENOMIC DNA]</scope>
    <source>
        <strain evidence="3">93TX-2</strain>
    </source>
</reference>
<organism evidence="2 3">
    <name type="scientific">Puccinia striiformis</name>
    <dbReference type="NCBI Taxonomy" id="27350"/>
    <lineage>
        <taxon>Eukaryota</taxon>
        <taxon>Fungi</taxon>
        <taxon>Dikarya</taxon>
        <taxon>Basidiomycota</taxon>
        <taxon>Pucciniomycotina</taxon>
        <taxon>Pucciniomycetes</taxon>
        <taxon>Pucciniales</taxon>
        <taxon>Pucciniaceae</taxon>
        <taxon>Puccinia</taxon>
    </lineage>
</organism>
<accession>A0A2S4W9B8</accession>
<proteinExistence type="predicted"/>
<dbReference type="VEuPathDB" id="FungiDB:PSHT_05924"/>
<keyword evidence="3" id="KW-1185">Reference proteome</keyword>
<dbReference type="VEuPathDB" id="FungiDB:PSTT_00782"/>
<dbReference type="EMBL" id="PKSM01000067">
    <property type="protein sequence ID" value="POW18365.1"/>
    <property type="molecule type" value="Genomic_DNA"/>
</dbReference>
<dbReference type="AlphaFoldDB" id="A0A2S4W9B8"/>